<dbReference type="OrthoDB" id="797086at2"/>
<name>A0A3E2NVM2_9SPHI</name>
<organism evidence="1 2">
    <name type="scientific">Mucilaginibacter terrenus</name>
    <dbReference type="NCBI Taxonomy" id="2482727"/>
    <lineage>
        <taxon>Bacteria</taxon>
        <taxon>Pseudomonadati</taxon>
        <taxon>Bacteroidota</taxon>
        <taxon>Sphingobacteriia</taxon>
        <taxon>Sphingobacteriales</taxon>
        <taxon>Sphingobacteriaceae</taxon>
        <taxon>Mucilaginibacter</taxon>
    </lineage>
</organism>
<proteinExistence type="predicted"/>
<comment type="caution">
    <text evidence="1">The sequence shown here is derived from an EMBL/GenBank/DDBJ whole genome shotgun (WGS) entry which is preliminary data.</text>
</comment>
<dbReference type="EMBL" id="QWDE01000001">
    <property type="protein sequence ID" value="RFZ85058.1"/>
    <property type="molecule type" value="Genomic_DNA"/>
</dbReference>
<keyword evidence="2" id="KW-1185">Reference proteome</keyword>
<accession>A0A3E2NVM2</accession>
<sequence length="111" mass="12213">MTDEQFREEYKPLHVPAAYHNEDTLQDKIIYALGQIGEGTPEDVLAKLEELEPGLGTGSCGQEVQTILYGLFDRGLLTGREVDAVMLFNLHKITRSNEGAVDPDLLAPGLD</sequence>
<dbReference type="RefSeq" id="WP_117381959.1">
    <property type="nucleotide sequence ID" value="NZ_QWDE01000001.1"/>
</dbReference>
<gene>
    <name evidence="1" type="ORF">DYU05_05485</name>
</gene>
<evidence type="ECO:0000313" key="2">
    <source>
        <dbReference type="Proteomes" id="UP000260823"/>
    </source>
</evidence>
<dbReference type="Proteomes" id="UP000260823">
    <property type="component" value="Unassembled WGS sequence"/>
</dbReference>
<reference evidence="1 2" key="1">
    <citation type="submission" date="2018-08" db="EMBL/GenBank/DDBJ databases">
        <title>Mucilaginibacter terrae sp. nov., isolated from manganese diggings.</title>
        <authorList>
            <person name="Huang Y."/>
            <person name="Zhou Z."/>
        </authorList>
    </citation>
    <scope>NUCLEOTIDE SEQUENCE [LARGE SCALE GENOMIC DNA]</scope>
    <source>
        <strain evidence="1 2">ZH6</strain>
    </source>
</reference>
<evidence type="ECO:0000313" key="1">
    <source>
        <dbReference type="EMBL" id="RFZ85058.1"/>
    </source>
</evidence>
<dbReference type="AlphaFoldDB" id="A0A3E2NVM2"/>
<protein>
    <submittedName>
        <fullName evidence="1">Uncharacterized protein</fullName>
    </submittedName>
</protein>